<gene>
    <name evidence="2" type="ORF">P4T90_19605</name>
</gene>
<keyword evidence="3" id="KW-1185">Reference proteome</keyword>
<dbReference type="GO" id="GO:0016787">
    <property type="term" value="F:hydrolase activity"/>
    <property type="evidence" value="ECO:0007669"/>
    <property type="project" value="UniProtKB-KW"/>
</dbReference>
<evidence type="ECO:0000259" key="1">
    <source>
        <dbReference type="Pfam" id="PF12146"/>
    </source>
</evidence>
<sequence>MKKILSVFGGAALAAAGLGLYMSQRLLYMRKKDVDFIYQREVDAMRLDPLALESLPKSELWIPSPHGYSLKAIVFRPHPSSNKYMVFCHGVTENKLNSIKYMNIFIKRGFNAIIYDHRHHGETGGTMISYGYYEKDDLKAVIDYLVDLEGKSLFIGVHGESMGAATCLLYGGSPGSRADFYIADCPFSDFSEQLAYRFTKEIRLPGKYFVPLANFFVRLRAGFSLKAVSPIDVIENITEPVLFIHSEKDDYILPSMSKSLYERKQGPKMLFIAKNGVHAESLNENREEYEQIIDEFLISLVFKDQPS</sequence>
<dbReference type="Proteomes" id="UP001341444">
    <property type="component" value="Unassembled WGS sequence"/>
</dbReference>
<organism evidence="2 3">
    <name type="scientific">Heyndrickxia acidicola</name>
    <dbReference type="NCBI Taxonomy" id="209389"/>
    <lineage>
        <taxon>Bacteria</taxon>
        <taxon>Bacillati</taxon>
        <taxon>Bacillota</taxon>
        <taxon>Bacilli</taxon>
        <taxon>Bacillales</taxon>
        <taxon>Bacillaceae</taxon>
        <taxon>Heyndrickxia</taxon>
    </lineage>
</organism>
<name>A0ABU6MLT5_9BACI</name>
<dbReference type="InterPro" id="IPR022742">
    <property type="entry name" value="Hydrolase_4"/>
</dbReference>
<feature type="domain" description="Serine aminopeptidase S33" evidence="1">
    <location>
        <begin position="82"/>
        <end position="194"/>
    </location>
</feature>
<dbReference type="EMBL" id="JARMAB010000030">
    <property type="protein sequence ID" value="MED1205259.1"/>
    <property type="molecule type" value="Genomic_DNA"/>
</dbReference>
<protein>
    <submittedName>
        <fullName evidence="2">Alpha/beta hydrolase</fullName>
    </submittedName>
</protein>
<dbReference type="RefSeq" id="WP_066262462.1">
    <property type="nucleotide sequence ID" value="NZ_JARMAB010000030.1"/>
</dbReference>
<dbReference type="SUPFAM" id="SSF53474">
    <property type="entry name" value="alpha/beta-Hydrolases"/>
    <property type="match status" value="1"/>
</dbReference>
<dbReference type="PANTHER" id="PTHR43358:SF5">
    <property type="entry name" value="EXPORTED PROTEIN"/>
    <property type="match status" value="1"/>
</dbReference>
<keyword evidence="2" id="KW-0378">Hydrolase</keyword>
<dbReference type="Pfam" id="PF12146">
    <property type="entry name" value="Hydrolase_4"/>
    <property type="match status" value="1"/>
</dbReference>
<dbReference type="Gene3D" id="3.40.50.1820">
    <property type="entry name" value="alpha/beta hydrolase"/>
    <property type="match status" value="1"/>
</dbReference>
<proteinExistence type="predicted"/>
<dbReference type="InterPro" id="IPR052920">
    <property type="entry name" value="DNA-binding_regulatory"/>
</dbReference>
<reference evidence="2 3" key="1">
    <citation type="submission" date="2023-03" db="EMBL/GenBank/DDBJ databases">
        <title>Bacillus Genome Sequencing.</title>
        <authorList>
            <person name="Dunlap C."/>
        </authorList>
    </citation>
    <scope>NUCLEOTIDE SEQUENCE [LARGE SCALE GENOMIC DNA]</scope>
    <source>
        <strain evidence="2 3">B-23453</strain>
    </source>
</reference>
<dbReference type="PANTHER" id="PTHR43358">
    <property type="entry name" value="ALPHA/BETA-HYDROLASE"/>
    <property type="match status" value="1"/>
</dbReference>
<dbReference type="InterPro" id="IPR029058">
    <property type="entry name" value="AB_hydrolase_fold"/>
</dbReference>
<accession>A0ABU6MLT5</accession>
<evidence type="ECO:0000313" key="2">
    <source>
        <dbReference type="EMBL" id="MED1205259.1"/>
    </source>
</evidence>
<evidence type="ECO:0000313" key="3">
    <source>
        <dbReference type="Proteomes" id="UP001341444"/>
    </source>
</evidence>
<comment type="caution">
    <text evidence="2">The sequence shown here is derived from an EMBL/GenBank/DDBJ whole genome shotgun (WGS) entry which is preliminary data.</text>
</comment>